<dbReference type="STRING" id="1236971.JCM9152_3224"/>
<keyword evidence="1" id="KW-0812">Transmembrane</keyword>
<name>W4QK56_9BACI</name>
<accession>W4QK56</accession>
<dbReference type="EMBL" id="BAUU01000023">
    <property type="protein sequence ID" value="GAE31739.1"/>
    <property type="molecule type" value="Genomic_DNA"/>
</dbReference>
<sequence length="119" mass="14021">MLVESFQDIIPLLLSMSIFLTVASYKVLQYMERSLMIKQRMLTKSSLYSFDVFVPSQIDPIGPMQRRQTWLTCLTKRKESPEDDGDYVNSSFMNEIIRGGFIWNDHLYSRHHIKGFISY</sequence>
<keyword evidence="1" id="KW-0472">Membrane</keyword>
<dbReference type="OrthoDB" id="2967280at2"/>
<organism evidence="2 3">
    <name type="scientific">Halalkalibacter hemicellulosilyticusJCM 9152</name>
    <dbReference type="NCBI Taxonomy" id="1236971"/>
    <lineage>
        <taxon>Bacteria</taxon>
        <taxon>Bacillati</taxon>
        <taxon>Bacillota</taxon>
        <taxon>Bacilli</taxon>
        <taxon>Bacillales</taxon>
        <taxon>Bacillaceae</taxon>
        <taxon>Halalkalibacter</taxon>
    </lineage>
</organism>
<evidence type="ECO:0000256" key="1">
    <source>
        <dbReference type="SAM" id="Phobius"/>
    </source>
</evidence>
<evidence type="ECO:0000313" key="2">
    <source>
        <dbReference type="EMBL" id="GAE31739.1"/>
    </source>
</evidence>
<feature type="transmembrane region" description="Helical" evidence="1">
    <location>
        <begin position="12"/>
        <end position="31"/>
    </location>
</feature>
<dbReference type="Proteomes" id="UP000018895">
    <property type="component" value="Unassembled WGS sequence"/>
</dbReference>
<comment type="caution">
    <text evidence="2">The sequence shown here is derived from an EMBL/GenBank/DDBJ whole genome shotgun (WGS) entry which is preliminary data.</text>
</comment>
<evidence type="ECO:0000313" key="3">
    <source>
        <dbReference type="Proteomes" id="UP000018895"/>
    </source>
</evidence>
<proteinExistence type="predicted"/>
<dbReference type="RefSeq" id="WP_035345779.1">
    <property type="nucleotide sequence ID" value="NZ_BAUU01000023.1"/>
</dbReference>
<protein>
    <submittedName>
        <fullName evidence="2">Uncharacterized protein</fullName>
    </submittedName>
</protein>
<keyword evidence="3" id="KW-1185">Reference proteome</keyword>
<dbReference type="AlphaFoldDB" id="W4QK56"/>
<gene>
    <name evidence="2" type="ORF">JCM9152_3224</name>
</gene>
<keyword evidence="1" id="KW-1133">Transmembrane helix</keyword>
<reference evidence="2" key="1">
    <citation type="journal article" date="2014" name="Genome Announc.">
        <title>Draft Genome Sequences of Three Alkaliphilic Bacillus Strains, Bacillus wakoensis JCM 9140T, Bacillus akibai JCM 9157T, and Bacillus hemicellulosilyticus JCM 9152T.</title>
        <authorList>
            <person name="Yuki M."/>
            <person name="Oshima K."/>
            <person name="Suda W."/>
            <person name="Oshida Y."/>
            <person name="Kitamura K."/>
            <person name="Iida T."/>
            <person name="Hattori M."/>
            <person name="Ohkuma M."/>
        </authorList>
    </citation>
    <scope>NUCLEOTIDE SEQUENCE [LARGE SCALE GENOMIC DNA]</scope>
    <source>
        <strain evidence="2">JCM 9152</strain>
    </source>
</reference>